<protein>
    <submittedName>
        <fullName evidence="2">OLC1v1004827C1</fullName>
    </submittedName>
</protein>
<dbReference type="PANTHER" id="PTHR33116:SF84">
    <property type="entry name" value="RNA-DIRECTED DNA POLYMERASE"/>
    <property type="match status" value="1"/>
</dbReference>
<dbReference type="GO" id="GO:0003676">
    <property type="term" value="F:nucleic acid binding"/>
    <property type="evidence" value="ECO:0007669"/>
    <property type="project" value="InterPro"/>
</dbReference>
<dbReference type="Gene3D" id="3.30.420.10">
    <property type="entry name" value="Ribonuclease H-like superfamily/Ribonuclease H"/>
    <property type="match status" value="1"/>
</dbReference>
<dbReference type="CDD" id="cd06222">
    <property type="entry name" value="RNase_H_like"/>
    <property type="match status" value="1"/>
</dbReference>
<evidence type="ECO:0000259" key="1">
    <source>
        <dbReference type="Pfam" id="PF13456"/>
    </source>
</evidence>
<dbReference type="InterPro" id="IPR002156">
    <property type="entry name" value="RNaseH_domain"/>
</dbReference>
<dbReference type="InterPro" id="IPR036397">
    <property type="entry name" value="RNaseH_sf"/>
</dbReference>
<dbReference type="InterPro" id="IPR036691">
    <property type="entry name" value="Endo/exonu/phosph_ase_sf"/>
</dbReference>
<name>A0AAV1DDY6_OLDCO</name>
<dbReference type="Proteomes" id="UP001161247">
    <property type="component" value="Chromosome 5"/>
</dbReference>
<evidence type="ECO:0000313" key="3">
    <source>
        <dbReference type="Proteomes" id="UP001161247"/>
    </source>
</evidence>
<accession>A0AAV1DDY6</accession>
<dbReference type="InterPro" id="IPR044730">
    <property type="entry name" value="RNase_H-like_dom_plant"/>
</dbReference>
<feature type="domain" description="RNase H type-1" evidence="1">
    <location>
        <begin position="667"/>
        <end position="748"/>
    </location>
</feature>
<dbReference type="InterPro" id="IPR012337">
    <property type="entry name" value="RNaseH-like_sf"/>
</dbReference>
<keyword evidence="3" id="KW-1185">Reference proteome</keyword>
<dbReference type="SUPFAM" id="SSF53098">
    <property type="entry name" value="Ribonuclease H-like"/>
    <property type="match status" value="1"/>
</dbReference>
<dbReference type="GO" id="GO:0004523">
    <property type="term" value="F:RNA-DNA hybrid ribonuclease activity"/>
    <property type="evidence" value="ECO:0007669"/>
    <property type="project" value="InterPro"/>
</dbReference>
<sequence length="784" mass="89811">MLETSESVVHEEQLAISSQRAVSGASANLSNDGTTIILQESSDGNHVTCDEADDEEDEAEEIFSDFAPPSVMNTSQGREKLFLTEEGIIDLNSSELEVFTDQSNRWSDGETSEARFDDGFVMVTRRRGRNSKAERLKLQEVLLELMVNVSDIAETRRFLGYDYAAASNFGKIWFFGSREFSYNVVGNMDQCLHLKIEQVASESCYASWMVGGDFNVIRSLVEYSGVSVQDYDAIDDFYDCVEACELSELATSGDDFTWGGTRSTGWEDLPKCFRFQKMWLRRSEFLEIVAKNWNLPMEAHGMLRFSMKLRRLKSMLKEWNKTAFGNVFENLKNAEDQVRELEINAYRSQLIPGVLGMQKGSFPLIYLGNRLYRGWKRLETFQFLLDALDKRLSSWKNKLLSPGGRILLIRHVLSAIPLHVFAAIEPPKGIIDALDRRCQNFLWQGVDDQAKRHWRSWDALTFPTCENGLGLQKLGDILKYFSLKLWWKIKVNKGLWAKFVGTLSQTARGKTSWQRNAKINSEAVSHAKVLVEGGDHSFWFDEWSDFGIIWDSDVGSPPSPYLSIYDFFAQKDHFLPIIQPFISVEALAFWQNHQLVFQKELWKARNKFLFEDVVISNFAIIRAAMLDIENMLFIHKPPSKYIEERNFLASLFNLKLGRVQKSVKVVSFMAETYGLLFGIRRCVLLGLKRVEIQTDNLALAMMLENGGPYPWKFNLALEEILGILRCWNFTIIYVYRETNAVADSLADLASSGQLEVFRTCRALPSNTRGLLVLDQRSLPYLHIR</sequence>
<organism evidence="2 3">
    <name type="scientific">Oldenlandia corymbosa var. corymbosa</name>
    <dbReference type="NCBI Taxonomy" id="529605"/>
    <lineage>
        <taxon>Eukaryota</taxon>
        <taxon>Viridiplantae</taxon>
        <taxon>Streptophyta</taxon>
        <taxon>Embryophyta</taxon>
        <taxon>Tracheophyta</taxon>
        <taxon>Spermatophyta</taxon>
        <taxon>Magnoliopsida</taxon>
        <taxon>eudicotyledons</taxon>
        <taxon>Gunneridae</taxon>
        <taxon>Pentapetalae</taxon>
        <taxon>asterids</taxon>
        <taxon>lamiids</taxon>
        <taxon>Gentianales</taxon>
        <taxon>Rubiaceae</taxon>
        <taxon>Rubioideae</taxon>
        <taxon>Spermacoceae</taxon>
        <taxon>Hedyotis-Oldenlandia complex</taxon>
        <taxon>Oldenlandia</taxon>
    </lineage>
</organism>
<dbReference type="AlphaFoldDB" id="A0AAV1DDY6"/>
<dbReference type="EMBL" id="OX459122">
    <property type="protein sequence ID" value="CAI9105813.1"/>
    <property type="molecule type" value="Genomic_DNA"/>
</dbReference>
<gene>
    <name evidence="2" type="ORF">OLC1_LOCUS14428</name>
</gene>
<dbReference type="Pfam" id="PF13456">
    <property type="entry name" value="RVT_3"/>
    <property type="match status" value="1"/>
</dbReference>
<evidence type="ECO:0000313" key="2">
    <source>
        <dbReference type="EMBL" id="CAI9105813.1"/>
    </source>
</evidence>
<reference evidence="2" key="1">
    <citation type="submission" date="2023-03" db="EMBL/GenBank/DDBJ databases">
        <authorList>
            <person name="Julca I."/>
        </authorList>
    </citation>
    <scope>NUCLEOTIDE SEQUENCE</scope>
</reference>
<proteinExistence type="predicted"/>
<dbReference type="SUPFAM" id="SSF56219">
    <property type="entry name" value="DNase I-like"/>
    <property type="match status" value="1"/>
</dbReference>
<dbReference type="PANTHER" id="PTHR33116">
    <property type="entry name" value="REVERSE TRANSCRIPTASE ZINC-BINDING DOMAIN-CONTAINING PROTEIN-RELATED-RELATED"/>
    <property type="match status" value="1"/>
</dbReference>